<keyword evidence="9" id="KW-0464">Manganese</keyword>
<dbReference type="AlphaFoldDB" id="A0A673VV21"/>
<dbReference type="PANTHER" id="PTHR22748:SF26">
    <property type="entry name" value="ENDONUCLEASE_EXONUCLEASE_PHOSPHATASE DOMAIN-CONTAINING PROTEIN"/>
    <property type="match status" value="1"/>
</dbReference>
<feature type="site" description="Interaction with DNA substrate" evidence="10">
    <location>
        <position position="200"/>
    </location>
</feature>
<dbReference type="InParanoid" id="A0A673VV21"/>
<evidence type="ECO:0000256" key="1">
    <source>
        <dbReference type="ARBA" id="ARBA00000493"/>
    </source>
</evidence>
<reference evidence="12" key="2">
    <citation type="submission" date="2025-09" db="UniProtKB">
        <authorList>
            <consortium name="Ensembl"/>
        </authorList>
    </citation>
    <scope>IDENTIFICATION</scope>
</reference>
<dbReference type="InterPro" id="IPR004808">
    <property type="entry name" value="AP_endonuc_1"/>
</dbReference>
<keyword evidence="7 9" id="KW-0460">Magnesium</keyword>
<feature type="binding site" evidence="9">
    <location>
        <position position="199"/>
    </location>
    <ligand>
        <name>Mg(2+)</name>
        <dbReference type="ChEBI" id="CHEBI:18420"/>
        <label>1</label>
    </ligand>
</feature>
<evidence type="ECO:0000256" key="6">
    <source>
        <dbReference type="ARBA" id="ARBA00022801"/>
    </source>
</evidence>
<dbReference type="GO" id="GO:0008081">
    <property type="term" value="F:phosphoric diester hydrolase activity"/>
    <property type="evidence" value="ECO:0007669"/>
    <property type="project" value="TreeGrafter"/>
</dbReference>
<proteinExistence type="inferred from homology"/>
<evidence type="ECO:0000256" key="7">
    <source>
        <dbReference type="ARBA" id="ARBA00022842"/>
    </source>
</evidence>
<dbReference type="Proteomes" id="UP000472277">
    <property type="component" value="Chromosome 6"/>
</dbReference>
<feature type="domain" description="Endonuclease/exonuclease/phosphatase" evidence="11">
    <location>
        <begin position="23"/>
        <end position="200"/>
    </location>
</feature>
<protein>
    <recommendedName>
        <fullName evidence="3">exodeoxyribonuclease III</fullName>
        <ecNumber evidence="3">3.1.11.2</ecNumber>
    </recommendedName>
</protein>
<dbReference type="GO" id="GO:0046872">
    <property type="term" value="F:metal ion binding"/>
    <property type="evidence" value="ECO:0007669"/>
    <property type="project" value="UniProtKB-KW"/>
</dbReference>
<evidence type="ECO:0000256" key="9">
    <source>
        <dbReference type="PIRSR" id="PIRSR604808-2"/>
    </source>
</evidence>
<keyword evidence="8" id="KW-0234">DNA repair</keyword>
<evidence type="ECO:0000256" key="10">
    <source>
        <dbReference type="PIRSR" id="PIRSR604808-3"/>
    </source>
</evidence>
<dbReference type="Pfam" id="PF03372">
    <property type="entry name" value="Exo_endo_phos"/>
    <property type="match status" value="1"/>
</dbReference>
<name>A0A673VV21_SALTR</name>
<dbReference type="EC" id="3.1.11.2" evidence="3"/>
<dbReference type="InterPro" id="IPR036691">
    <property type="entry name" value="Endo/exonu/phosph_ase_sf"/>
</dbReference>
<dbReference type="SUPFAM" id="SSF56219">
    <property type="entry name" value="DNase I-like"/>
    <property type="match status" value="1"/>
</dbReference>
<dbReference type="GO" id="GO:0006284">
    <property type="term" value="P:base-excision repair"/>
    <property type="evidence" value="ECO:0007669"/>
    <property type="project" value="TreeGrafter"/>
</dbReference>
<feature type="site" description="Important for catalytic activity" evidence="10">
    <location>
        <position position="175"/>
    </location>
</feature>
<keyword evidence="4 9" id="KW-0479">Metal-binding</keyword>
<comment type="similarity">
    <text evidence="2">Belongs to the DNA repair enzymes AP/ExoA family.</text>
</comment>
<organism evidence="12 13">
    <name type="scientific">Salmo trutta</name>
    <name type="common">Brown trout</name>
    <dbReference type="NCBI Taxonomy" id="8032"/>
    <lineage>
        <taxon>Eukaryota</taxon>
        <taxon>Metazoa</taxon>
        <taxon>Chordata</taxon>
        <taxon>Craniata</taxon>
        <taxon>Vertebrata</taxon>
        <taxon>Euteleostomi</taxon>
        <taxon>Actinopterygii</taxon>
        <taxon>Neopterygii</taxon>
        <taxon>Teleostei</taxon>
        <taxon>Protacanthopterygii</taxon>
        <taxon>Salmoniformes</taxon>
        <taxon>Salmonidae</taxon>
        <taxon>Salmoninae</taxon>
        <taxon>Salmo</taxon>
    </lineage>
</organism>
<evidence type="ECO:0000256" key="5">
    <source>
        <dbReference type="ARBA" id="ARBA00022763"/>
    </source>
</evidence>
<sequence length="212" mass="24618">YLYIVFTCFLVGISNQVKRRKELHHLHQLKAHIIFLQETHLKVSQHSSLRCRWVGQMFHYSFQNKARGVAILLHRSVPFTCSNVIADPHGRYIIVNVRLLNMNVLLVNIYAPNWDNGDFFQIGGDFNCWLDPHLDRSSTKPTTMSTSARVVRTFMSEFAVSDPWRIFHNTFTRIDYFLVDDRLLNSISSCSYNPIVVSDHAPSYHRSSLSNC</sequence>
<dbReference type="GO" id="GO:0003906">
    <property type="term" value="F:DNA-(apurinic or apyrimidinic site) endonuclease activity"/>
    <property type="evidence" value="ECO:0007669"/>
    <property type="project" value="TreeGrafter"/>
</dbReference>
<comment type="catalytic activity">
    <reaction evidence="1">
        <text>Exonucleolytic cleavage in the 3'- to 5'-direction to yield nucleoside 5'-phosphates.</text>
        <dbReference type="EC" id="3.1.11.2"/>
    </reaction>
</comment>
<dbReference type="GO" id="GO:0005634">
    <property type="term" value="C:nucleus"/>
    <property type="evidence" value="ECO:0007669"/>
    <property type="project" value="TreeGrafter"/>
</dbReference>
<comment type="cofactor">
    <cofactor evidence="9">
        <name>Mg(2+)</name>
        <dbReference type="ChEBI" id="CHEBI:18420"/>
    </cofactor>
    <cofactor evidence="9">
        <name>Mn(2+)</name>
        <dbReference type="ChEBI" id="CHEBI:29035"/>
    </cofactor>
    <text evidence="9">Probably binds two magnesium or manganese ions per subunit.</text>
</comment>
<dbReference type="Ensembl" id="ENSSTUT00000000084.1">
    <property type="protein sequence ID" value="ENSSTUP00000000047.1"/>
    <property type="gene ID" value="ENSSTUG00000000075.1"/>
</dbReference>
<dbReference type="PANTHER" id="PTHR22748">
    <property type="entry name" value="AP ENDONUCLEASE"/>
    <property type="match status" value="1"/>
</dbReference>
<evidence type="ECO:0000256" key="8">
    <source>
        <dbReference type="ARBA" id="ARBA00023204"/>
    </source>
</evidence>
<evidence type="ECO:0000313" key="13">
    <source>
        <dbReference type="Proteomes" id="UP000472277"/>
    </source>
</evidence>
<evidence type="ECO:0000259" key="11">
    <source>
        <dbReference type="Pfam" id="PF03372"/>
    </source>
</evidence>
<dbReference type="GO" id="GO:0008311">
    <property type="term" value="F:double-stranded DNA 3'-5' DNA exonuclease activity"/>
    <property type="evidence" value="ECO:0007669"/>
    <property type="project" value="UniProtKB-EC"/>
</dbReference>
<evidence type="ECO:0000256" key="2">
    <source>
        <dbReference type="ARBA" id="ARBA00007092"/>
    </source>
</evidence>
<evidence type="ECO:0000256" key="4">
    <source>
        <dbReference type="ARBA" id="ARBA00022723"/>
    </source>
</evidence>
<feature type="binding site" evidence="9">
    <location>
        <position position="200"/>
    </location>
    <ligand>
        <name>Mg(2+)</name>
        <dbReference type="ChEBI" id="CHEBI:18420"/>
        <label>1</label>
    </ligand>
</feature>
<keyword evidence="13" id="KW-1185">Reference proteome</keyword>
<dbReference type="GeneTree" id="ENSGT01140000282594"/>
<evidence type="ECO:0000313" key="12">
    <source>
        <dbReference type="Ensembl" id="ENSSTUP00000000047.1"/>
    </source>
</evidence>
<dbReference type="CDD" id="cd09076">
    <property type="entry name" value="L1-EN"/>
    <property type="match status" value="1"/>
</dbReference>
<dbReference type="InterPro" id="IPR005135">
    <property type="entry name" value="Endo/exonuclease/phosphatase"/>
</dbReference>
<keyword evidence="5" id="KW-0227">DNA damage</keyword>
<dbReference type="OMA" id="TSVHTPY"/>
<keyword evidence="6" id="KW-0378">Hydrolase</keyword>
<evidence type="ECO:0000256" key="3">
    <source>
        <dbReference type="ARBA" id="ARBA00012115"/>
    </source>
</evidence>
<dbReference type="Gene3D" id="3.60.10.10">
    <property type="entry name" value="Endonuclease/exonuclease/phosphatase"/>
    <property type="match status" value="1"/>
</dbReference>
<accession>A0A673VV21</accession>
<reference evidence="12" key="1">
    <citation type="submission" date="2025-08" db="UniProtKB">
        <authorList>
            <consortium name="Ensembl"/>
        </authorList>
    </citation>
    <scope>IDENTIFICATION</scope>
</reference>